<feature type="compositionally biased region" description="Polar residues" evidence="1">
    <location>
        <begin position="100"/>
        <end position="110"/>
    </location>
</feature>
<dbReference type="VEuPathDB" id="FungiDB:VP01_227g12"/>
<gene>
    <name evidence="2" type="ORF">VP01_227g12</name>
</gene>
<dbReference type="EMBL" id="LAVV01007147">
    <property type="protein sequence ID" value="KNZ56955.1"/>
    <property type="molecule type" value="Genomic_DNA"/>
</dbReference>
<organism evidence="2 3">
    <name type="scientific">Puccinia sorghi</name>
    <dbReference type="NCBI Taxonomy" id="27349"/>
    <lineage>
        <taxon>Eukaryota</taxon>
        <taxon>Fungi</taxon>
        <taxon>Dikarya</taxon>
        <taxon>Basidiomycota</taxon>
        <taxon>Pucciniomycotina</taxon>
        <taxon>Pucciniomycetes</taxon>
        <taxon>Pucciniales</taxon>
        <taxon>Pucciniaceae</taxon>
        <taxon>Puccinia</taxon>
    </lineage>
</organism>
<comment type="caution">
    <text evidence="2">The sequence shown here is derived from an EMBL/GenBank/DDBJ whole genome shotgun (WGS) entry which is preliminary data.</text>
</comment>
<sequence>MFFQPILFNIRIPTNTPRTDLLLVCWIGIICLVSSSSNAAPVFPRWPFLASDSVHVVSPATSDASKAASALQMPALNHPSPHAIADGKLGSIKPLPKKSPTPSNSISLENTARKVPSPESQENSLLFKKKPPQNNPAEQQVNTRTSFPSQKAAVKNPKPFKPKPPDKPLKFRFGSSFKDDLKRKKSCEVQVIECICFFGLASPSLWKRLKEMMENKLTVIHLFKALLRRLKLYTPRQSASAQSFSEAAHNVQKAANFKKLSSTFKSTGVMNEAKSAKADAIKPSTIETDLHHQTERNNCELEPSTT</sequence>
<feature type="compositionally biased region" description="Polar residues" evidence="1">
    <location>
        <begin position="135"/>
        <end position="149"/>
    </location>
</feature>
<proteinExistence type="predicted"/>
<dbReference type="Proteomes" id="UP000037035">
    <property type="component" value="Unassembled WGS sequence"/>
</dbReference>
<reference evidence="2 3" key="1">
    <citation type="submission" date="2015-08" db="EMBL/GenBank/DDBJ databases">
        <title>Next Generation Sequencing and Analysis of the Genome of Puccinia sorghi L Schw, the Causal Agent of Maize Common Rust.</title>
        <authorList>
            <person name="Rochi L."/>
            <person name="Burguener G."/>
            <person name="Darino M."/>
            <person name="Turjanski A."/>
            <person name="Kreff E."/>
            <person name="Dieguez M.J."/>
            <person name="Sacco F."/>
        </authorList>
    </citation>
    <scope>NUCLEOTIDE SEQUENCE [LARGE SCALE GENOMIC DNA]</scope>
    <source>
        <strain evidence="2 3">RO10H11247</strain>
    </source>
</reference>
<feature type="region of interest" description="Disordered" evidence="1">
    <location>
        <begin position="76"/>
        <end position="169"/>
    </location>
</feature>
<evidence type="ECO:0000313" key="2">
    <source>
        <dbReference type="EMBL" id="KNZ56955.1"/>
    </source>
</evidence>
<keyword evidence="3" id="KW-1185">Reference proteome</keyword>
<evidence type="ECO:0000313" key="3">
    <source>
        <dbReference type="Proteomes" id="UP000037035"/>
    </source>
</evidence>
<dbReference type="OrthoDB" id="10361789at2759"/>
<name>A0A0L6VA16_9BASI</name>
<dbReference type="AlphaFoldDB" id="A0A0L6VA16"/>
<protein>
    <submittedName>
        <fullName evidence="2">Putative signal peptide protein</fullName>
    </submittedName>
</protein>
<evidence type="ECO:0000256" key="1">
    <source>
        <dbReference type="SAM" id="MobiDB-lite"/>
    </source>
</evidence>
<accession>A0A0L6VA16</accession>
<feature type="region of interest" description="Disordered" evidence="1">
    <location>
        <begin position="284"/>
        <end position="306"/>
    </location>
</feature>
<feature type="compositionally biased region" description="Basic and acidic residues" evidence="1">
    <location>
        <begin position="288"/>
        <end position="299"/>
    </location>
</feature>